<evidence type="ECO:0000256" key="1">
    <source>
        <dbReference type="ARBA" id="ARBA00022679"/>
    </source>
</evidence>
<dbReference type="InterPro" id="IPR054619">
    <property type="entry name" value="Npun_R2821-like"/>
</dbReference>
<keyword evidence="4" id="KW-1185">Reference proteome</keyword>
<dbReference type="AlphaFoldDB" id="A0A0C1RIQ3"/>
<reference evidence="2" key="2">
    <citation type="submission" date="2019-11" db="EMBL/GenBank/DDBJ databases">
        <title>Improved Assembly of Tolypothrix boutellei genome.</title>
        <authorList>
            <person name="Sarangi A.N."/>
            <person name="Mukherjee M."/>
            <person name="Ghosh S."/>
            <person name="Singh D."/>
            <person name="Das A."/>
            <person name="Kant S."/>
            <person name="Prusty A."/>
            <person name="Tripathy S."/>
        </authorList>
    </citation>
    <scope>NUCLEOTIDE SEQUENCE</scope>
    <source>
        <strain evidence="2">VB521301</strain>
    </source>
</reference>
<dbReference type="EMBL" id="JHEG04000001">
    <property type="protein sequence ID" value="KAF3884669.1"/>
    <property type="molecule type" value="Genomic_DNA"/>
</dbReference>
<dbReference type="InterPro" id="IPR029044">
    <property type="entry name" value="Nucleotide-diphossugar_trans"/>
</dbReference>
<evidence type="ECO:0000313" key="3">
    <source>
        <dbReference type="EMBL" id="KIE11870.1"/>
    </source>
</evidence>
<comment type="caution">
    <text evidence="3">The sequence shown here is derived from an EMBL/GenBank/DDBJ whole genome shotgun (WGS) entry which is preliminary data.</text>
</comment>
<dbReference type="EMBL" id="JHEG02000040">
    <property type="protein sequence ID" value="KIE11870.1"/>
    <property type="molecule type" value="Genomic_DNA"/>
</dbReference>
<dbReference type="Proteomes" id="UP000029738">
    <property type="component" value="Unassembled WGS sequence"/>
</dbReference>
<dbReference type="GO" id="GO:0016757">
    <property type="term" value="F:glycosyltransferase activity"/>
    <property type="evidence" value="ECO:0007669"/>
    <property type="project" value="InterPro"/>
</dbReference>
<evidence type="ECO:0000313" key="4">
    <source>
        <dbReference type="Proteomes" id="UP000029738"/>
    </source>
</evidence>
<dbReference type="InterPro" id="IPR022751">
    <property type="entry name" value="Alpha_mannosyltransferase"/>
</dbReference>
<keyword evidence="1" id="KW-0808">Transferase</keyword>
<organism evidence="3">
    <name type="scientific">Tolypothrix bouteillei VB521301</name>
    <dbReference type="NCBI Taxonomy" id="1479485"/>
    <lineage>
        <taxon>Bacteria</taxon>
        <taxon>Bacillati</taxon>
        <taxon>Cyanobacteriota</taxon>
        <taxon>Cyanophyceae</taxon>
        <taxon>Nostocales</taxon>
        <taxon>Tolypothrichaceae</taxon>
        <taxon>Tolypothrix</taxon>
    </lineage>
</organism>
<dbReference type="Pfam" id="PF11051">
    <property type="entry name" value="Mannosyl_trans3"/>
    <property type="match status" value="1"/>
</dbReference>
<evidence type="ECO:0000313" key="2">
    <source>
        <dbReference type="EMBL" id="KAF3884669.1"/>
    </source>
</evidence>
<proteinExistence type="predicted"/>
<dbReference type="STRING" id="1479485.DA73_0213805"/>
<accession>A0A0C1RIQ3</accession>
<sequence length="310" mass="36272">MTRGIYIIANDKVTDHAIALLNSIRLRDRETPIVMIPYDDNYHNIADILNRHYGVQLYEDLDFIDRLSVKLHETFGGKFFARPNQFRKQACWFGPFDEFLYIDTDIVVFEKIIDNLNYLAEYDFICCDYQYAGGIKNVFNSTVLEAKVFNEGEVKDIFNGGFWGSKKNLISEQDLYDVFTECAAHPEYFDFSQKTSDQPIINYMLLKRIPRRFNIVRRPGKAPGNWGGSPHFQTQADILIDPSVNQPLQYLHWAGIRIEPGCPYWEVWEHYRNLNPEMSPAVFPSKSKKSLWEKKVDNVMNHLRHIKAKL</sequence>
<dbReference type="RefSeq" id="WP_038075597.1">
    <property type="nucleotide sequence ID" value="NZ_JHEG04000001.1"/>
</dbReference>
<protein>
    <submittedName>
        <fullName evidence="3">Methionine synthase</fullName>
    </submittedName>
</protein>
<dbReference type="NCBIfam" id="NF045582">
    <property type="entry name" value="Npun_R2823_gen"/>
    <property type="match status" value="1"/>
</dbReference>
<dbReference type="Gene3D" id="3.90.550.10">
    <property type="entry name" value="Spore Coat Polysaccharide Biosynthesis Protein SpsA, Chain A"/>
    <property type="match status" value="1"/>
</dbReference>
<gene>
    <name evidence="3" type="ORF">DA73_0213805</name>
    <name evidence="2" type="ORF">DA73_0400003660</name>
</gene>
<dbReference type="OrthoDB" id="480149at2"/>
<name>A0A0C1RIQ3_9CYAN</name>
<dbReference type="SUPFAM" id="SSF53448">
    <property type="entry name" value="Nucleotide-diphospho-sugar transferases"/>
    <property type="match status" value="1"/>
</dbReference>
<reference evidence="3" key="1">
    <citation type="journal article" date="2015" name="Genome Announc.">
        <title>Draft Genome Sequence of Tolypothrix boutellei Strain VB521301.</title>
        <authorList>
            <person name="Chandrababunaidu M.M."/>
            <person name="Singh D."/>
            <person name="Sen D."/>
            <person name="Bhan S."/>
            <person name="Das S."/>
            <person name="Gupta A."/>
            <person name="Adhikary S.P."/>
            <person name="Tripathy S."/>
        </authorList>
    </citation>
    <scope>NUCLEOTIDE SEQUENCE</scope>
    <source>
        <strain evidence="3">VB521301</strain>
    </source>
</reference>